<dbReference type="InterPro" id="IPR036515">
    <property type="entry name" value="Transposase_17_sf"/>
</dbReference>
<accession>A0ABQ5ZY97</accession>
<dbReference type="Proteomes" id="UP001156682">
    <property type="component" value="Unassembled WGS sequence"/>
</dbReference>
<feature type="domain" description="Transposase IS200-like" evidence="1">
    <location>
        <begin position="13"/>
        <end position="124"/>
    </location>
</feature>
<dbReference type="PANTHER" id="PTHR34322">
    <property type="entry name" value="TRANSPOSASE, Y1_TNP DOMAIN-CONTAINING"/>
    <property type="match status" value="1"/>
</dbReference>
<evidence type="ECO:0000259" key="1">
    <source>
        <dbReference type="SMART" id="SM01321"/>
    </source>
</evidence>
<dbReference type="SUPFAM" id="SSF143422">
    <property type="entry name" value="Transposase IS200-like"/>
    <property type="match status" value="1"/>
</dbReference>
<dbReference type="SMART" id="SM01321">
    <property type="entry name" value="Y1_Tnp"/>
    <property type="match status" value="1"/>
</dbReference>
<evidence type="ECO:0000313" key="3">
    <source>
        <dbReference type="Proteomes" id="UP001156682"/>
    </source>
</evidence>
<protein>
    <recommendedName>
        <fullName evidence="1">Transposase IS200-like domain-containing protein</fullName>
    </recommendedName>
</protein>
<comment type="caution">
    <text evidence="2">The sequence shown here is derived from an EMBL/GenBank/DDBJ whole genome shotgun (WGS) entry which is preliminary data.</text>
</comment>
<evidence type="ECO:0000313" key="2">
    <source>
        <dbReference type="EMBL" id="GLR63987.1"/>
    </source>
</evidence>
<dbReference type="EMBL" id="BSOR01000024">
    <property type="protein sequence ID" value="GLR63987.1"/>
    <property type="molecule type" value="Genomic_DNA"/>
</dbReference>
<sequence length="179" mass="21235">MARPKRLLIDQQPHLINYQAINQRNAFSDNQDYQQYLHWLNKEALIHNCILHAYLLLPKQIYLVLEPSCGEDISKLMQALGRRYVRYLNLKEKLSGTLWKDRFKASPLQSDFWLKNTLHYLVYKPVTEGLCETPKDYPWSSYRKYVFQQLSYLQDLKLPPNPSIRSQLEVAISRNLPLP</sequence>
<dbReference type="Gene3D" id="3.30.70.1290">
    <property type="entry name" value="Transposase IS200-like"/>
    <property type="match status" value="1"/>
</dbReference>
<dbReference type="RefSeq" id="WP_027851911.1">
    <property type="nucleotide sequence ID" value="NZ_BSOR01000024.1"/>
</dbReference>
<gene>
    <name evidence="2" type="ORF">GCM10007878_14250</name>
</gene>
<proteinExistence type="predicted"/>
<dbReference type="InterPro" id="IPR002686">
    <property type="entry name" value="Transposase_17"/>
</dbReference>
<keyword evidence="3" id="KW-1185">Reference proteome</keyword>
<name>A0ABQ5ZY97_9GAMM</name>
<dbReference type="PANTHER" id="PTHR34322:SF2">
    <property type="entry name" value="TRANSPOSASE IS200-LIKE DOMAIN-CONTAINING PROTEIN"/>
    <property type="match status" value="1"/>
</dbReference>
<organism evidence="2 3">
    <name type="scientific">Marinospirillum insulare</name>
    <dbReference type="NCBI Taxonomy" id="217169"/>
    <lineage>
        <taxon>Bacteria</taxon>
        <taxon>Pseudomonadati</taxon>
        <taxon>Pseudomonadota</taxon>
        <taxon>Gammaproteobacteria</taxon>
        <taxon>Oceanospirillales</taxon>
        <taxon>Oceanospirillaceae</taxon>
        <taxon>Marinospirillum</taxon>
    </lineage>
</organism>
<reference evidence="3" key="1">
    <citation type="journal article" date="2019" name="Int. J. Syst. Evol. Microbiol.">
        <title>The Global Catalogue of Microorganisms (GCM) 10K type strain sequencing project: providing services to taxonomists for standard genome sequencing and annotation.</title>
        <authorList>
            <consortium name="The Broad Institute Genomics Platform"/>
            <consortium name="The Broad Institute Genome Sequencing Center for Infectious Disease"/>
            <person name="Wu L."/>
            <person name="Ma J."/>
        </authorList>
    </citation>
    <scope>NUCLEOTIDE SEQUENCE [LARGE SCALE GENOMIC DNA]</scope>
    <source>
        <strain evidence="3">NBRC 100033</strain>
    </source>
</reference>